<keyword evidence="7" id="KW-0423">Lactose metabolism</keyword>
<evidence type="ECO:0000313" key="10">
    <source>
        <dbReference type="EMBL" id="MBB5182817.1"/>
    </source>
</evidence>
<dbReference type="GO" id="GO:2001059">
    <property type="term" value="P:D-tagatose 6-phosphate catabolic process"/>
    <property type="evidence" value="ECO:0007669"/>
    <property type="project" value="UniProtKB-UniPathway"/>
</dbReference>
<dbReference type="GO" id="GO:0005524">
    <property type="term" value="F:ATP binding"/>
    <property type="evidence" value="ECO:0007669"/>
    <property type="project" value="UniProtKB-UniRule"/>
</dbReference>
<dbReference type="PIRSF" id="PIRSF000535">
    <property type="entry name" value="1PFK/6PFK/LacC"/>
    <property type="match status" value="1"/>
</dbReference>
<sequence>MIYTVTLNPALDYVIQVDHFRSGVINRTKTEHIFYGGKGINVSCILNELGCSSTALGFTAGFTGQELHRGLTELGIRTDFITCQEGMTRINVKMKSDEETEINGKGPQVTETEFQSLIEKAKQLSEGDWLILSGNIPSSMRSDAYHQILENTPAGVHIVVDAEKDLLLRVLNYHPFLIKPNAEELGQMFDKQLSSDAEIVHYAKELQHMGARNVLVSMAGDGSILVDEKQNVHKMGVGKGTVVNSVGAGDSMVAGFIAGYLKTHDYAYAQKMGTACGSATAFHSGLATYDQIQEVWRMLP</sequence>
<evidence type="ECO:0000256" key="1">
    <source>
        <dbReference type="ARBA" id="ARBA00005380"/>
    </source>
</evidence>
<dbReference type="RefSeq" id="WP_183327835.1">
    <property type="nucleotide sequence ID" value="NZ_JACHHK010000003.1"/>
</dbReference>
<dbReference type="InterPro" id="IPR002173">
    <property type="entry name" value="Carboh/pur_kinase_PfkB_CS"/>
</dbReference>
<dbReference type="EC" id="2.7.1.144" evidence="7"/>
<dbReference type="PANTHER" id="PTHR46566:SF1">
    <property type="entry name" value="1-PHOSPHOFRUCTOKINASE"/>
    <property type="match status" value="1"/>
</dbReference>
<evidence type="ECO:0000256" key="3">
    <source>
        <dbReference type="ARBA" id="ARBA00022741"/>
    </source>
</evidence>
<dbReference type="InterPro" id="IPR017583">
    <property type="entry name" value="Tagatose/fructose_Pkinase"/>
</dbReference>
<name>A0A7W8CWC0_9FIRM</name>
<dbReference type="Pfam" id="PF00294">
    <property type="entry name" value="PfkB"/>
    <property type="match status" value="1"/>
</dbReference>
<comment type="similarity">
    <text evidence="1">Belongs to the carbohydrate kinase pfkB family.</text>
</comment>
<dbReference type="UniPathway" id="UPA00704">
    <property type="reaction ID" value="UER00715"/>
</dbReference>
<keyword evidence="4 8" id="KW-0418">Kinase</keyword>
<keyword evidence="3 7" id="KW-0547">Nucleotide-binding</keyword>
<dbReference type="GO" id="GO:0008662">
    <property type="term" value="F:1-phosphofructokinase activity"/>
    <property type="evidence" value="ECO:0007669"/>
    <property type="project" value="UniProtKB-UniRule"/>
</dbReference>
<evidence type="ECO:0000313" key="11">
    <source>
        <dbReference type="Proteomes" id="UP000539953"/>
    </source>
</evidence>
<evidence type="ECO:0000259" key="9">
    <source>
        <dbReference type="Pfam" id="PF00294"/>
    </source>
</evidence>
<dbReference type="InterPro" id="IPR011611">
    <property type="entry name" value="PfkB_dom"/>
</dbReference>
<comment type="function">
    <text evidence="8">Catalyzes the ATP-dependent phosphorylation of fructose-l-phosphate to fructose-l,6-bisphosphate.</text>
</comment>
<proteinExistence type="inferred from homology"/>
<keyword evidence="5 7" id="KW-0067">ATP-binding</keyword>
<dbReference type="Gene3D" id="3.40.1190.20">
    <property type="match status" value="1"/>
</dbReference>
<dbReference type="EMBL" id="JACHHK010000003">
    <property type="protein sequence ID" value="MBB5182817.1"/>
    <property type="molecule type" value="Genomic_DNA"/>
</dbReference>
<keyword evidence="2 7" id="KW-0808">Transferase</keyword>
<evidence type="ECO:0000256" key="5">
    <source>
        <dbReference type="ARBA" id="ARBA00022840"/>
    </source>
</evidence>
<evidence type="ECO:0000256" key="2">
    <source>
        <dbReference type="ARBA" id="ARBA00022679"/>
    </source>
</evidence>
<evidence type="ECO:0000256" key="7">
    <source>
        <dbReference type="PIRNR" id="PIRNR000535"/>
    </source>
</evidence>
<dbReference type="PROSITE" id="PS00584">
    <property type="entry name" value="PFKB_KINASES_2"/>
    <property type="match status" value="1"/>
</dbReference>
<comment type="caution">
    <text evidence="10">The sequence shown here is derived from an EMBL/GenBank/DDBJ whole genome shotgun (WGS) entry which is preliminary data.</text>
</comment>
<evidence type="ECO:0000256" key="6">
    <source>
        <dbReference type="ARBA" id="ARBA00047745"/>
    </source>
</evidence>
<dbReference type="PANTHER" id="PTHR46566">
    <property type="entry name" value="1-PHOSPHOFRUCTOKINASE-RELATED"/>
    <property type="match status" value="1"/>
</dbReference>
<dbReference type="SUPFAM" id="SSF53613">
    <property type="entry name" value="Ribokinase-like"/>
    <property type="match status" value="1"/>
</dbReference>
<dbReference type="GO" id="GO:0016052">
    <property type="term" value="P:carbohydrate catabolic process"/>
    <property type="evidence" value="ECO:0007669"/>
    <property type="project" value="UniProtKB-ARBA"/>
</dbReference>
<dbReference type="GO" id="GO:0009024">
    <property type="term" value="F:tagatose-6-phosphate kinase activity"/>
    <property type="evidence" value="ECO:0007669"/>
    <property type="project" value="UniProtKB-EC"/>
</dbReference>
<dbReference type="InterPro" id="IPR029056">
    <property type="entry name" value="Ribokinase-like"/>
</dbReference>
<dbReference type="Proteomes" id="UP000539953">
    <property type="component" value="Unassembled WGS sequence"/>
</dbReference>
<evidence type="ECO:0000256" key="8">
    <source>
        <dbReference type="RuleBase" id="RU369061"/>
    </source>
</evidence>
<dbReference type="InterPro" id="IPR022463">
    <property type="entry name" value="1-PFruKinase"/>
</dbReference>
<dbReference type="AlphaFoldDB" id="A0A7W8CWC0"/>
<reference evidence="10 11" key="1">
    <citation type="submission" date="2020-08" db="EMBL/GenBank/DDBJ databases">
        <title>Genomic Encyclopedia of Type Strains, Phase IV (KMG-IV): sequencing the most valuable type-strain genomes for metagenomic binning, comparative biology and taxonomic classification.</title>
        <authorList>
            <person name="Goeker M."/>
        </authorList>
    </citation>
    <scope>NUCLEOTIDE SEQUENCE [LARGE SCALE GENOMIC DNA]</scope>
    <source>
        <strain evidence="10 11">DSM 25799</strain>
    </source>
</reference>
<comment type="pathway">
    <text evidence="7">Carbohydrate metabolism; D-tagatose 6-phosphate degradation; D-glyceraldehyde 3-phosphate and glycerone phosphate from D-tagatose 6-phosphate: step 1/2.</text>
</comment>
<dbReference type="FunFam" id="3.40.1190.20:FF:000001">
    <property type="entry name" value="Phosphofructokinase"/>
    <property type="match status" value="1"/>
</dbReference>
<dbReference type="NCBIfam" id="TIGR03168">
    <property type="entry name" value="1-PFK"/>
    <property type="match status" value="1"/>
</dbReference>
<dbReference type="CDD" id="cd01164">
    <property type="entry name" value="FruK_PfkB_like"/>
    <property type="match status" value="1"/>
</dbReference>
<keyword evidence="11" id="KW-1185">Reference proteome</keyword>
<dbReference type="GO" id="GO:0005988">
    <property type="term" value="P:lactose metabolic process"/>
    <property type="evidence" value="ECO:0007669"/>
    <property type="project" value="UniProtKB-KW"/>
</dbReference>
<dbReference type="GO" id="GO:0044281">
    <property type="term" value="P:small molecule metabolic process"/>
    <property type="evidence" value="ECO:0007669"/>
    <property type="project" value="UniProtKB-ARBA"/>
</dbReference>
<dbReference type="NCBIfam" id="TIGR03828">
    <property type="entry name" value="pfkB"/>
    <property type="match status" value="1"/>
</dbReference>
<protein>
    <recommendedName>
        <fullName evidence="7">Tagatose-6-phosphate kinase</fullName>
        <ecNumber evidence="7">2.7.1.144</ecNumber>
    </recommendedName>
</protein>
<comment type="catalytic activity">
    <reaction evidence="6 8">
        <text>beta-D-fructose 1-phosphate + ATP = beta-D-fructose 1,6-bisphosphate + ADP + H(+)</text>
        <dbReference type="Rhea" id="RHEA:14213"/>
        <dbReference type="ChEBI" id="CHEBI:15378"/>
        <dbReference type="ChEBI" id="CHEBI:30616"/>
        <dbReference type="ChEBI" id="CHEBI:32966"/>
        <dbReference type="ChEBI" id="CHEBI:138881"/>
        <dbReference type="ChEBI" id="CHEBI:456216"/>
        <dbReference type="EC" id="2.7.1.56"/>
    </reaction>
</comment>
<organism evidence="10 11">
    <name type="scientific">Catenisphaera adipataccumulans</name>
    <dbReference type="NCBI Taxonomy" id="700500"/>
    <lineage>
        <taxon>Bacteria</taxon>
        <taxon>Bacillati</taxon>
        <taxon>Bacillota</taxon>
        <taxon>Erysipelotrichia</taxon>
        <taxon>Erysipelotrichales</taxon>
        <taxon>Erysipelotrichaceae</taxon>
        <taxon>Catenisphaera</taxon>
    </lineage>
</organism>
<evidence type="ECO:0000256" key="4">
    <source>
        <dbReference type="ARBA" id="ARBA00022777"/>
    </source>
</evidence>
<comment type="similarity">
    <text evidence="7">Belongs to the carbohydrate kinase PfkB family. LacC subfamily.</text>
</comment>
<feature type="domain" description="Carbohydrate kinase PfkB" evidence="9">
    <location>
        <begin position="8"/>
        <end position="288"/>
    </location>
</feature>
<comment type="catalytic activity">
    <reaction evidence="7">
        <text>D-tagatofuranose 6-phosphate + ATP = D-tagatofuranose 1,6-bisphosphate + ADP + H(+)</text>
        <dbReference type="Rhea" id="RHEA:12420"/>
        <dbReference type="ChEBI" id="CHEBI:15378"/>
        <dbReference type="ChEBI" id="CHEBI:30616"/>
        <dbReference type="ChEBI" id="CHEBI:58694"/>
        <dbReference type="ChEBI" id="CHEBI:58695"/>
        <dbReference type="ChEBI" id="CHEBI:456216"/>
        <dbReference type="EC" id="2.7.1.144"/>
    </reaction>
</comment>
<accession>A0A7W8CWC0</accession>
<gene>
    <name evidence="10" type="ORF">HNQ47_000837</name>
</gene>
<dbReference type="GO" id="GO:0005829">
    <property type="term" value="C:cytosol"/>
    <property type="evidence" value="ECO:0007669"/>
    <property type="project" value="TreeGrafter"/>
</dbReference>